<dbReference type="Proteomes" id="UP000033354">
    <property type="component" value="Unassembled WGS sequence"/>
</dbReference>
<protein>
    <submittedName>
        <fullName evidence="1">Tunicamycin resistance protein</fullName>
    </submittedName>
</protein>
<comment type="caution">
    <text evidence="1">The sequence shown here is derived from an EMBL/GenBank/DDBJ whole genome shotgun (WGS) entry which is preliminary data.</text>
</comment>
<dbReference type="Gene3D" id="3.40.50.300">
    <property type="entry name" value="P-loop containing nucleotide triphosphate hydrolases"/>
    <property type="match status" value="1"/>
</dbReference>
<sequence length="111" mass="12925">RNYSQDIIIPMTLVHPDYLTEILDGLRQIDDQLLHIFLMLNEDLLRHRISNQTMHPDPNRNAEIREWRLANVARCLAARERLPSTTRVLDSGAHTSDELAAMVLDRLDQRT</sequence>
<gene>
    <name evidence="1" type="ORF">SG71_24900</name>
</gene>
<evidence type="ECO:0000313" key="2">
    <source>
        <dbReference type="Proteomes" id="UP000033354"/>
    </source>
</evidence>
<evidence type="ECO:0000313" key="1">
    <source>
        <dbReference type="EMBL" id="KJX28379.1"/>
    </source>
</evidence>
<dbReference type="InterPro" id="IPR027417">
    <property type="entry name" value="P-loop_NTPase"/>
</dbReference>
<organism evidence="1 2">
    <name type="scientific">Enterobacter chengduensis</name>
    <dbReference type="NCBI Taxonomy" id="2494701"/>
    <lineage>
        <taxon>Bacteria</taxon>
        <taxon>Pseudomonadati</taxon>
        <taxon>Pseudomonadota</taxon>
        <taxon>Gammaproteobacteria</taxon>
        <taxon>Enterobacterales</taxon>
        <taxon>Enterobacteriaceae</taxon>
        <taxon>Enterobacter</taxon>
        <taxon>Enterobacter cloacae complex</taxon>
    </lineage>
</organism>
<keyword evidence="2" id="KW-1185">Reference proteome</keyword>
<feature type="non-terminal residue" evidence="1">
    <location>
        <position position="1"/>
    </location>
</feature>
<proteinExistence type="predicted"/>
<dbReference type="AlphaFoldDB" id="A0AAW3H9Q8"/>
<reference evidence="1 2" key="1">
    <citation type="submission" date="2015-02" db="EMBL/GenBank/DDBJ databases">
        <authorList>
            <person name="Adams M."/>
            <person name="Sutton G."/>
            <person name="Nelson K."/>
            <person name="Bonomo R."/>
            <person name="McCorrison J."/>
            <person name="Sanka R."/>
            <person name="Brinkac L."/>
            <person name="Nierman W."/>
        </authorList>
    </citation>
    <scope>NUCLEOTIDE SEQUENCE [LARGE SCALE GENOMIC DNA]</scope>
    <source>
        <strain evidence="1 2">CIDEIMsCOL9</strain>
    </source>
</reference>
<name>A0AAW3H9Q8_9ENTR</name>
<accession>A0AAW3H9Q8</accession>
<dbReference type="EMBL" id="JZKT01000082">
    <property type="protein sequence ID" value="KJX28379.1"/>
    <property type="molecule type" value="Genomic_DNA"/>
</dbReference>